<dbReference type="OrthoDB" id="2739618at2"/>
<evidence type="ECO:0000256" key="1">
    <source>
        <dbReference type="SAM" id="Phobius"/>
    </source>
</evidence>
<keyword evidence="3" id="KW-1185">Reference proteome</keyword>
<accession>A0A494Z407</accession>
<dbReference type="Proteomes" id="UP000272238">
    <property type="component" value="Unassembled WGS sequence"/>
</dbReference>
<proteinExistence type="predicted"/>
<sequence length="154" mass="18647">MHTNHSFDEKKVMKTVENHYHFIQSFIQFITKYFFVYSYAIPSEKKRNLTEKQIIQSLLLIEKLHMYLFYRHYLYNQVISLSDDIFTYDSIESNNTYLLIKKLQRLIQQHHFVHLDNQLLCNNIISQILNYYPASSVKIIILKKPSPPWKPPNY</sequence>
<dbReference type="RefSeq" id="WP_121214243.1">
    <property type="nucleotide sequence ID" value="NZ_JBBYAH010000001.1"/>
</dbReference>
<feature type="transmembrane region" description="Helical" evidence="1">
    <location>
        <begin position="20"/>
        <end position="40"/>
    </location>
</feature>
<protein>
    <submittedName>
        <fullName evidence="2">Uncharacterized protein</fullName>
    </submittedName>
</protein>
<comment type="caution">
    <text evidence="2">The sequence shown here is derived from an EMBL/GenBank/DDBJ whole genome shotgun (WGS) entry which is preliminary data.</text>
</comment>
<name>A0A494Z407_9BACL</name>
<organism evidence="2 3">
    <name type="scientific">Ureibacillus endophyticus</name>
    <dbReference type="NCBI Taxonomy" id="1978490"/>
    <lineage>
        <taxon>Bacteria</taxon>
        <taxon>Bacillati</taxon>
        <taxon>Bacillota</taxon>
        <taxon>Bacilli</taxon>
        <taxon>Bacillales</taxon>
        <taxon>Caryophanaceae</taxon>
        <taxon>Ureibacillus</taxon>
    </lineage>
</organism>
<gene>
    <name evidence="2" type="ORF">D8M03_07995</name>
</gene>
<keyword evidence="1" id="KW-0812">Transmembrane</keyword>
<dbReference type="AlphaFoldDB" id="A0A494Z407"/>
<evidence type="ECO:0000313" key="2">
    <source>
        <dbReference type="EMBL" id="RKQ17220.1"/>
    </source>
</evidence>
<dbReference type="EMBL" id="RBZN01000015">
    <property type="protein sequence ID" value="RKQ17220.1"/>
    <property type="molecule type" value="Genomic_DNA"/>
</dbReference>
<keyword evidence="1" id="KW-1133">Transmembrane helix</keyword>
<keyword evidence="1" id="KW-0472">Membrane</keyword>
<evidence type="ECO:0000313" key="3">
    <source>
        <dbReference type="Proteomes" id="UP000272238"/>
    </source>
</evidence>
<reference evidence="2 3" key="1">
    <citation type="journal article" date="2016" name="Antonie Van Leeuwenhoek">
        <title>Lysinibacillus endophyticus sp. nov., an indole-3-acetic acid producing endophytic bacterium isolated from corn root (Zea mays cv. Xinken-5).</title>
        <authorList>
            <person name="Yu J."/>
            <person name="Guan X."/>
            <person name="Liu C."/>
            <person name="Xiang W."/>
            <person name="Yu Z."/>
            <person name="Liu X."/>
            <person name="Wang G."/>
        </authorList>
    </citation>
    <scope>NUCLEOTIDE SEQUENCE [LARGE SCALE GENOMIC DNA]</scope>
    <source>
        <strain evidence="2 3">DSM 100506</strain>
    </source>
</reference>